<comment type="caution">
    <text evidence="1">The sequence shown here is derived from an EMBL/GenBank/DDBJ whole genome shotgun (WGS) entry which is preliminary data.</text>
</comment>
<evidence type="ECO:0000313" key="1">
    <source>
        <dbReference type="EMBL" id="GMT32181.1"/>
    </source>
</evidence>
<gene>
    <name evidence="1" type="ORF">PFISCL1PPCAC_23478</name>
</gene>
<reference evidence="1" key="1">
    <citation type="submission" date="2023-10" db="EMBL/GenBank/DDBJ databases">
        <title>Genome assembly of Pristionchus species.</title>
        <authorList>
            <person name="Yoshida K."/>
            <person name="Sommer R.J."/>
        </authorList>
    </citation>
    <scope>NUCLEOTIDE SEQUENCE</scope>
    <source>
        <strain evidence="1">RS5133</strain>
    </source>
</reference>
<organism evidence="1 2">
    <name type="scientific">Pristionchus fissidentatus</name>
    <dbReference type="NCBI Taxonomy" id="1538716"/>
    <lineage>
        <taxon>Eukaryota</taxon>
        <taxon>Metazoa</taxon>
        <taxon>Ecdysozoa</taxon>
        <taxon>Nematoda</taxon>
        <taxon>Chromadorea</taxon>
        <taxon>Rhabditida</taxon>
        <taxon>Rhabditina</taxon>
        <taxon>Diplogasteromorpha</taxon>
        <taxon>Diplogasteroidea</taxon>
        <taxon>Neodiplogasteridae</taxon>
        <taxon>Pristionchus</taxon>
    </lineage>
</organism>
<proteinExistence type="predicted"/>
<keyword evidence="2" id="KW-1185">Reference proteome</keyword>
<dbReference type="Proteomes" id="UP001432322">
    <property type="component" value="Unassembled WGS sequence"/>
</dbReference>
<dbReference type="AlphaFoldDB" id="A0AAV5WMH7"/>
<dbReference type="EMBL" id="BTSY01000006">
    <property type="protein sequence ID" value="GMT32181.1"/>
    <property type="molecule type" value="Genomic_DNA"/>
</dbReference>
<sequence>MSPTRELWTIIRSNEKALADVKSVFSVMKRYGRADQTRQPVDAQPFSVSSTRGHMYLHQLSTELTIDKRYPRPFINERQNVLQKMFKTIIDPKWMLHRSTYIGAQKYLSNREQLVIGSQQALQRILNAIREKNLSSLSPMLLDDGILPSIATTSQLSNLTHRQLDCLDISDQDLIGVDGVVDRWKRIDLPEEDPSGLMRTLRIGISEKMEKPILAYSIDFMAILRKNVLVSKMGSLPPPTDHRFMPAPSAYRLPYMRTLYATVEFAHKATNKIGEFSEEPFILDFHVHSF</sequence>
<accession>A0AAV5WMH7</accession>
<evidence type="ECO:0000313" key="2">
    <source>
        <dbReference type="Proteomes" id="UP001432322"/>
    </source>
</evidence>
<name>A0AAV5WMH7_9BILA</name>
<protein>
    <submittedName>
        <fullName evidence="1">Uncharacterized protein</fullName>
    </submittedName>
</protein>